<reference evidence="1" key="1">
    <citation type="submission" date="2021-01" db="EMBL/GenBank/DDBJ databases">
        <authorList>
            <person name="Corre E."/>
            <person name="Pelletier E."/>
            <person name="Niang G."/>
            <person name="Scheremetjew M."/>
            <person name="Finn R."/>
            <person name="Kale V."/>
            <person name="Holt S."/>
            <person name="Cochrane G."/>
            <person name="Meng A."/>
            <person name="Brown T."/>
            <person name="Cohen L."/>
        </authorList>
    </citation>
    <scope>NUCLEOTIDE SEQUENCE</scope>
    <source>
        <strain evidence="1">CCMP281</strain>
    </source>
</reference>
<dbReference type="InterPro" id="IPR039279">
    <property type="entry name" value="QRT3-like"/>
</dbReference>
<accession>A0A7S3ATL5</accession>
<evidence type="ECO:0000313" key="1">
    <source>
        <dbReference type="EMBL" id="CAE0112664.1"/>
    </source>
</evidence>
<dbReference type="PANTHER" id="PTHR33928">
    <property type="entry name" value="POLYGALACTURONASE QRT3"/>
    <property type="match status" value="1"/>
</dbReference>
<gene>
    <name evidence="1" type="ORF">HERI1096_LOCUS13324</name>
</gene>
<dbReference type="PANTHER" id="PTHR33928:SF2">
    <property type="entry name" value="PECTATE LYASE SUPERFAMILY PROTEIN DOMAIN-CONTAINING PROTEIN-RELATED"/>
    <property type="match status" value="1"/>
</dbReference>
<dbReference type="EMBL" id="HBHX01023966">
    <property type="protein sequence ID" value="CAE0112664.1"/>
    <property type="molecule type" value="Transcribed_RNA"/>
</dbReference>
<proteinExistence type="predicted"/>
<organism evidence="1">
    <name type="scientific">Haptolina ericina</name>
    <dbReference type="NCBI Taxonomy" id="156174"/>
    <lineage>
        <taxon>Eukaryota</taxon>
        <taxon>Haptista</taxon>
        <taxon>Haptophyta</taxon>
        <taxon>Prymnesiophyceae</taxon>
        <taxon>Prymnesiales</taxon>
        <taxon>Prymnesiaceae</taxon>
        <taxon>Haptolina</taxon>
    </lineage>
</organism>
<dbReference type="AlphaFoldDB" id="A0A7S3ATL5"/>
<protein>
    <submittedName>
        <fullName evidence="1">Uncharacterized protein</fullName>
    </submittedName>
</protein>
<name>A0A7S3ATL5_9EUKA</name>
<sequence length="156" mass="16453">MGNIVLQSTAAGKGTIDGLSIQSNTFSNWNMPNNLTVVVDERSGTHFTSILDFTMGSNAACPKMTAVGVTVRGSSGEASSPSTRFEVDFRGKMVFPNAPIASTHYLLEVEDDGFARQALRPPSNMTVAVVTDVPVRAKAIVTVSQSQYRPGNGGGI</sequence>
<dbReference type="GO" id="GO:0004650">
    <property type="term" value="F:polygalacturonase activity"/>
    <property type="evidence" value="ECO:0007669"/>
    <property type="project" value="InterPro"/>
</dbReference>